<evidence type="ECO:0000313" key="12">
    <source>
        <dbReference type="Proteomes" id="UP001595773"/>
    </source>
</evidence>
<dbReference type="PANTHER" id="PTHR48085">
    <property type="entry name" value="CADMIUM/ZINC-TRANSPORTING ATPASE HMA2-RELATED"/>
    <property type="match status" value="1"/>
</dbReference>
<dbReference type="SUPFAM" id="SSF81665">
    <property type="entry name" value="Calcium ATPase, transmembrane domain M"/>
    <property type="match status" value="1"/>
</dbReference>
<feature type="transmembrane region" description="Helical" evidence="8">
    <location>
        <begin position="12"/>
        <end position="31"/>
    </location>
</feature>
<evidence type="ECO:0000256" key="2">
    <source>
        <dbReference type="ARBA" id="ARBA00006024"/>
    </source>
</evidence>
<name>A0ABV8R3N1_9MICC</name>
<comment type="similarity">
    <text evidence="2 8">Belongs to the cation transport ATPase (P-type) (TC 3.A.3) family. Type IB subfamily.</text>
</comment>
<evidence type="ECO:0000256" key="4">
    <source>
        <dbReference type="ARBA" id="ARBA00022723"/>
    </source>
</evidence>
<dbReference type="Gene3D" id="3.40.50.1000">
    <property type="entry name" value="HAD superfamily/HAD-like"/>
    <property type="match status" value="1"/>
</dbReference>
<dbReference type="EMBL" id="JBHSCQ010000022">
    <property type="protein sequence ID" value="MFC4266771.1"/>
    <property type="molecule type" value="Genomic_DNA"/>
</dbReference>
<keyword evidence="5" id="KW-1278">Translocase</keyword>
<dbReference type="PROSITE" id="PS00154">
    <property type="entry name" value="ATPASE_E1_E2"/>
    <property type="match status" value="1"/>
</dbReference>
<gene>
    <name evidence="11" type="ORF">ACFOW9_14270</name>
</gene>
<dbReference type="PANTHER" id="PTHR48085:SF5">
    <property type="entry name" value="CADMIUM_ZINC-TRANSPORTING ATPASE HMA4-RELATED"/>
    <property type="match status" value="1"/>
</dbReference>
<evidence type="ECO:0000256" key="6">
    <source>
        <dbReference type="ARBA" id="ARBA00022989"/>
    </source>
</evidence>
<evidence type="ECO:0000256" key="7">
    <source>
        <dbReference type="ARBA" id="ARBA00023136"/>
    </source>
</evidence>
<feature type="transmembrane region" description="Helical" evidence="8">
    <location>
        <begin position="259"/>
        <end position="285"/>
    </location>
</feature>
<reference evidence="12" key="1">
    <citation type="journal article" date="2019" name="Int. J. Syst. Evol. Microbiol.">
        <title>The Global Catalogue of Microorganisms (GCM) 10K type strain sequencing project: providing services to taxonomists for standard genome sequencing and annotation.</title>
        <authorList>
            <consortium name="The Broad Institute Genomics Platform"/>
            <consortium name="The Broad Institute Genome Sequencing Center for Infectious Disease"/>
            <person name="Wu L."/>
            <person name="Ma J."/>
        </authorList>
    </citation>
    <scope>NUCLEOTIDE SEQUENCE [LARGE SCALE GENOMIC DNA]</scope>
    <source>
        <strain evidence="12">CGMCC 1.10698</strain>
    </source>
</reference>
<evidence type="ECO:0000256" key="3">
    <source>
        <dbReference type="ARBA" id="ARBA00022692"/>
    </source>
</evidence>
<feature type="region of interest" description="Disordered" evidence="9">
    <location>
        <begin position="625"/>
        <end position="653"/>
    </location>
</feature>
<dbReference type="InterPro" id="IPR023214">
    <property type="entry name" value="HAD_sf"/>
</dbReference>
<keyword evidence="6 8" id="KW-1133">Transmembrane helix</keyword>
<dbReference type="SFLD" id="SFLDF00027">
    <property type="entry name" value="p-type_atpase"/>
    <property type="match status" value="1"/>
</dbReference>
<evidence type="ECO:0000256" key="1">
    <source>
        <dbReference type="ARBA" id="ARBA00004651"/>
    </source>
</evidence>
<keyword evidence="7 8" id="KW-0472">Membrane</keyword>
<accession>A0ABV8R3N1</accession>
<dbReference type="InterPro" id="IPR023298">
    <property type="entry name" value="ATPase_P-typ_TM_dom_sf"/>
</dbReference>
<comment type="caution">
    <text evidence="11">The sequence shown here is derived from an EMBL/GenBank/DDBJ whole genome shotgun (WGS) entry which is preliminary data.</text>
</comment>
<dbReference type="SFLD" id="SFLDS00003">
    <property type="entry name" value="Haloacid_Dehalogenase"/>
    <property type="match status" value="1"/>
</dbReference>
<dbReference type="InterPro" id="IPR018303">
    <property type="entry name" value="ATPase_P-typ_P_site"/>
</dbReference>
<dbReference type="Gene3D" id="2.70.150.10">
    <property type="entry name" value="Calcium-transporting ATPase, cytoplasmic transduction domain A"/>
    <property type="match status" value="1"/>
</dbReference>
<dbReference type="InterPro" id="IPR044492">
    <property type="entry name" value="P_typ_ATPase_HD_dom"/>
</dbReference>
<dbReference type="Proteomes" id="UP001595773">
    <property type="component" value="Unassembled WGS sequence"/>
</dbReference>
<evidence type="ECO:0000313" key="11">
    <source>
        <dbReference type="EMBL" id="MFC4266771.1"/>
    </source>
</evidence>
<dbReference type="InterPro" id="IPR059000">
    <property type="entry name" value="ATPase_P-type_domA"/>
</dbReference>
<dbReference type="RefSeq" id="WP_230065995.1">
    <property type="nucleotide sequence ID" value="NZ_BAABLL010000010.1"/>
</dbReference>
<feature type="transmembrane region" description="Helical" evidence="8">
    <location>
        <begin position="235"/>
        <end position="253"/>
    </location>
</feature>
<evidence type="ECO:0000259" key="10">
    <source>
        <dbReference type="Pfam" id="PF00122"/>
    </source>
</evidence>
<evidence type="ECO:0000256" key="5">
    <source>
        <dbReference type="ARBA" id="ARBA00022967"/>
    </source>
</evidence>
<dbReference type="InterPro" id="IPR036412">
    <property type="entry name" value="HAD-like_sf"/>
</dbReference>
<keyword evidence="8" id="KW-1003">Cell membrane</keyword>
<evidence type="ECO:0000256" key="9">
    <source>
        <dbReference type="SAM" id="MobiDB-lite"/>
    </source>
</evidence>
<dbReference type="NCBIfam" id="TIGR01494">
    <property type="entry name" value="ATPase_P-type"/>
    <property type="match status" value="1"/>
</dbReference>
<feature type="compositionally biased region" description="Polar residues" evidence="9">
    <location>
        <begin position="634"/>
        <end position="653"/>
    </location>
</feature>
<keyword evidence="8" id="KW-0067">ATP-binding</keyword>
<dbReference type="SUPFAM" id="SSF81653">
    <property type="entry name" value="Calcium ATPase, transduction domain A"/>
    <property type="match status" value="1"/>
</dbReference>
<feature type="domain" description="P-type ATPase A" evidence="10">
    <location>
        <begin position="120"/>
        <end position="219"/>
    </location>
</feature>
<dbReference type="NCBIfam" id="TIGR01525">
    <property type="entry name" value="ATPase-IB_hvy"/>
    <property type="match status" value="1"/>
</dbReference>
<evidence type="ECO:0000256" key="8">
    <source>
        <dbReference type="RuleBase" id="RU362081"/>
    </source>
</evidence>
<sequence length="653" mass="66887">MNTFRTWINNRWAIPVISGLLIITALVILQVSPANTVGNGVMVSAAVVAGARIVVNAVRALGAKIVGIDLLVSVAAIGAVIIGEYWEAAAVTFLFAIGHALETATLNKTRSALAALVAVAPELAIVLRHGEQQEIPAVAVLMGETVLIKNGGKVPVDGEVTGGTGALDEASITGESMPVEKVIGDRVFAGTVSQGGFLQVRATGVGADTTLARIIHRVEDAQDAKAKTQVFMDRFSAWYTPAIMVLALGLGLLTSDVVLALTLLVIGCPGALVISIPVSIVAGIGRAAKDGILIKGGEFLETSAKITAVAVDKTGTLTMGRPQVSDVVVLHPAMSREQLLTLAARAEAGSEHPLARAIIDAAAREGRSITGLPESTEPVPGKGIAVTTTEHRILLGNLALLAQFKIADTAAATRVADELAQAGSTPMIIAVDDIVAGVIGVADEVRPDATQMVVNLHAAGVKKVIMLTGDAPLVANAVGVLTGVDEVRASLLPEDKLDAVAALQAQGYVVAMVGDGVNDAPALATADIGVAMGAAGSAVAVETADIALMGDDLLKLPEAISLARRTVNNMRQNIAIALITVSLLLLGVLLGGVSMAIGMLVHEASVLIVIVNAMRLLRPSRSNAASGKTALKATPTSDPNRRTSQLLAPTTRP</sequence>
<dbReference type="InterPro" id="IPR023299">
    <property type="entry name" value="ATPase_P-typ_cyto_dom_N"/>
</dbReference>
<keyword evidence="12" id="KW-1185">Reference proteome</keyword>
<organism evidence="11 12">
    <name type="scientific">Arthrobacter cryoconiti</name>
    <dbReference type="NCBI Taxonomy" id="748907"/>
    <lineage>
        <taxon>Bacteria</taxon>
        <taxon>Bacillati</taxon>
        <taxon>Actinomycetota</taxon>
        <taxon>Actinomycetes</taxon>
        <taxon>Micrococcales</taxon>
        <taxon>Micrococcaceae</taxon>
        <taxon>Arthrobacter</taxon>
    </lineage>
</organism>
<dbReference type="Pfam" id="PF00702">
    <property type="entry name" value="Hydrolase"/>
    <property type="match status" value="1"/>
</dbReference>
<protein>
    <submittedName>
        <fullName evidence="11">Heavy metal translocating P-type ATPase</fullName>
    </submittedName>
</protein>
<comment type="subcellular location">
    <subcellularLocation>
        <location evidence="1">Cell membrane</location>
        <topology evidence="1">Multi-pass membrane protein</topology>
    </subcellularLocation>
</comment>
<dbReference type="InterPro" id="IPR008250">
    <property type="entry name" value="ATPase_P-typ_transduc_dom_A_sf"/>
</dbReference>
<proteinExistence type="inferred from homology"/>
<dbReference type="InterPro" id="IPR051014">
    <property type="entry name" value="Cation_Transport_ATPase_IB"/>
</dbReference>
<dbReference type="Pfam" id="PF00122">
    <property type="entry name" value="E1-E2_ATPase"/>
    <property type="match status" value="1"/>
</dbReference>
<feature type="transmembrane region" description="Helical" evidence="8">
    <location>
        <begin position="574"/>
        <end position="593"/>
    </location>
</feature>
<keyword evidence="3 8" id="KW-0812">Transmembrane</keyword>
<dbReference type="CDD" id="cd02079">
    <property type="entry name" value="P-type_ATPase_HM"/>
    <property type="match status" value="1"/>
</dbReference>
<dbReference type="InterPro" id="IPR001757">
    <property type="entry name" value="P_typ_ATPase"/>
</dbReference>
<dbReference type="PRINTS" id="PR00119">
    <property type="entry name" value="CATATPASE"/>
</dbReference>
<dbReference type="Gene3D" id="3.40.1110.10">
    <property type="entry name" value="Calcium-transporting ATPase, cytoplasmic domain N"/>
    <property type="match status" value="1"/>
</dbReference>
<dbReference type="SUPFAM" id="SSF56784">
    <property type="entry name" value="HAD-like"/>
    <property type="match status" value="1"/>
</dbReference>
<keyword evidence="4 8" id="KW-0479">Metal-binding</keyword>
<dbReference type="SFLD" id="SFLDG00002">
    <property type="entry name" value="C1.7:_P-type_atpase_like"/>
    <property type="match status" value="1"/>
</dbReference>
<dbReference type="InterPro" id="IPR027256">
    <property type="entry name" value="P-typ_ATPase_IB"/>
</dbReference>
<keyword evidence="8" id="KW-0547">Nucleotide-binding</keyword>